<accession>A0A3B0TXS2</accession>
<organism evidence="1">
    <name type="scientific">hydrothermal vent metagenome</name>
    <dbReference type="NCBI Taxonomy" id="652676"/>
    <lineage>
        <taxon>unclassified sequences</taxon>
        <taxon>metagenomes</taxon>
        <taxon>ecological metagenomes</taxon>
    </lineage>
</organism>
<gene>
    <name evidence="1" type="ORF">MNBD_ALPHA11-1489</name>
</gene>
<protein>
    <recommendedName>
        <fullName evidence="2">DUF2007 domain-containing protein</fullName>
    </recommendedName>
</protein>
<reference evidence="1" key="1">
    <citation type="submission" date="2018-06" db="EMBL/GenBank/DDBJ databases">
        <authorList>
            <person name="Zhirakovskaya E."/>
        </authorList>
    </citation>
    <scope>NUCLEOTIDE SEQUENCE</scope>
</reference>
<dbReference type="EMBL" id="UOEQ01000475">
    <property type="protein sequence ID" value="VAW23571.1"/>
    <property type="molecule type" value="Genomic_DNA"/>
</dbReference>
<sequence>MAMDSFETILTHHDPDILRVIIVALKAHGFHPHEGGSSGLPGLTTPNGAGIMVPKAEAGDARILAGALLEEMSNQ</sequence>
<proteinExistence type="predicted"/>
<dbReference type="AlphaFoldDB" id="A0A3B0TXS2"/>
<evidence type="ECO:0000313" key="1">
    <source>
        <dbReference type="EMBL" id="VAW23571.1"/>
    </source>
</evidence>
<name>A0A3B0TXS2_9ZZZZ</name>
<evidence type="ECO:0008006" key="2">
    <source>
        <dbReference type="Google" id="ProtNLM"/>
    </source>
</evidence>